<reference evidence="1 2" key="1">
    <citation type="submission" date="2019-11" db="EMBL/GenBank/DDBJ databases">
        <title>Draft genome sequence of Paludibacterium sp. dN18-1.</title>
        <authorList>
            <person name="Im W.-T."/>
        </authorList>
    </citation>
    <scope>NUCLEOTIDE SEQUENCE [LARGE SCALE GENOMIC DNA]</scope>
    <source>
        <strain evidence="2">dN 18-1</strain>
    </source>
</reference>
<organism evidence="1 2">
    <name type="scientific">Paludibacterium denitrificans</name>
    <dbReference type="NCBI Taxonomy" id="2675226"/>
    <lineage>
        <taxon>Bacteria</taxon>
        <taxon>Pseudomonadati</taxon>
        <taxon>Pseudomonadota</taxon>
        <taxon>Betaproteobacteria</taxon>
        <taxon>Neisseriales</taxon>
        <taxon>Chromobacteriaceae</taxon>
        <taxon>Paludibacterium</taxon>
    </lineage>
</organism>
<keyword evidence="2" id="KW-1185">Reference proteome</keyword>
<gene>
    <name evidence="1" type="ORF">GKE73_11485</name>
</gene>
<comment type="caution">
    <text evidence="1">The sequence shown here is derived from an EMBL/GenBank/DDBJ whole genome shotgun (WGS) entry which is preliminary data.</text>
</comment>
<evidence type="ECO:0000313" key="1">
    <source>
        <dbReference type="EMBL" id="MTD33488.1"/>
    </source>
</evidence>
<proteinExistence type="predicted"/>
<evidence type="ECO:0000313" key="2">
    <source>
        <dbReference type="Proteomes" id="UP000446658"/>
    </source>
</evidence>
<sequence>MPVVILPRRVRKIRAIELCAGNKLDNVVNKKIIEVVAGVLMRPDGSFMLGS</sequence>
<dbReference type="EMBL" id="WLYX01000001">
    <property type="protein sequence ID" value="MTD33488.1"/>
    <property type="molecule type" value="Genomic_DNA"/>
</dbReference>
<protein>
    <submittedName>
        <fullName evidence="1">Uncharacterized protein</fullName>
    </submittedName>
</protein>
<accession>A0A844GE44</accession>
<name>A0A844GE44_9NEIS</name>
<dbReference type="Proteomes" id="UP000446658">
    <property type="component" value="Unassembled WGS sequence"/>
</dbReference>
<dbReference type="RefSeq" id="WP_230370452.1">
    <property type="nucleotide sequence ID" value="NZ_WLYX01000001.1"/>
</dbReference>
<dbReference type="AlphaFoldDB" id="A0A844GE44"/>